<keyword evidence="1" id="KW-0472">Membrane</keyword>
<evidence type="ECO:0000256" key="1">
    <source>
        <dbReference type="SAM" id="Phobius"/>
    </source>
</evidence>
<organism evidence="2 3">
    <name type="scientific">Zonotrichia albicollis</name>
    <name type="common">White-throated sparrow</name>
    <name type="synonym">Fringilla albicollis</name>
    <dbReference type="NCBI Taxonomy" id="44394"/>
    <lineage>
        <taxon>Eukaryota</taxon>
        <taxon>Metazoa</taxon>
        <taxon>Chordata</taxon>
        <taxon>Craniata</taxon>
        <taxon>Vertebrata</taxon>
        <taxon>Euteleostomi</taxon>
        <taxon>Archelosauria</taxon>
        <taxon>Archosauria</taxon>
        <taxon>Dinosauria</taxon>
        <taxon>Saurischia</taxon>
        <taxon>Theropoda</taxon>
        <taxon>Coelurosauria</taxon>
        <taxon>Aves</taxon>
        <taxon>Neognathae</taxon>
        <taxon>Neoaves</taxon>
        <taxon>Telluraves</taxon>
        <taxon>Australaves</taxon>
        <taxon>Passeriformes</taxon>
        <taxon>Passerellidae</taxon>
        <taxon>Zonotrichia</taxon>
    </lineage>
</organism>
<dbReference type="GO" id="GO:0005524">
    <property type="term" value="F:ATP binding"/>
    <property type="evidence" value="ECO:0007669"/>
    <property type="project" value="TreeGrafter"/>
</dbReference>
<dbReference type="InterPro" id="IPR028789">
    <property type="entry name" value="Naip"/>
</dbReference>
<accession>A0A8D2M7C8</accession>
<dbReference type="GO" id="GO:0042742">
    <property type="term" value="P:defense response to bacterium"/>
    <property type="evidence" value="ECO:0007669"/>
    <property type="project" value="TreeGrafter"/>
</dbReference>
<dbReference type="AlphaFoldDB" id="A0A8D2M7C8"/>
<reference evidence="2" key="2">
    <citation type="submission" date="2025-09" db="UniProtKB">
        <authorList>
            <consortium name="Ensembl"/>
        </authorList>
    </citation>
    <scope>IDENTIFICATION</scope>
</reference>
<dbReference type="GO" id="GO:0072557">
    <property type="term" value="C:IPAF inflammasome complex"/>
    <property type="evidence" value="ECO:0007669"/>
    <property type="project" value="TreeGrafter"/>
</dbReference>
<keyword evidence="3" id="KW-1185">Reference proteome</keyword>
<evidence type="ECO:0000313" key="2">
    <source>
        <dbReference type="Ensembl" id="ENSZALP00000003561.1"/>
    </source>
</evidence>
<name>A0A8D2M7C8_ZONAL</name>
<feature type="transmembrane region" description="Helical" evidence="1">
    <location>
        <begin position="47"/>
        <end position="70"/>
    </location>
</feature>
<proteinExistence type="predicted"/>
<keyword evidence="1" id="KW-1133">Transmembrane helix</keyword>
<evidence type="ECO:0000313" key="3">
    <source>
        <dbReference type="Proteomes" id="UP000694413"/>
    </source>
</evidence>
<reference evidence="2" key="1">
    <citation type="submission" date="2025-08" db="UniProtKB">
        <authorList>
            <consortium name="Ensembl"/>
        </authorList>
    </citation>
    <scope>IDENTIFICATION</scope>
</reference>
<dbReference type="GO" id="GO:0043027">
    <property type="term" value="F:cysteine-type endopeptidase inhibitor activity involved in apoptotic process"/>
    <property type="evidence" value="ECO:0007669"/>
    <property type="project" value="InterPro"/>
</dbReference>
<dbReference type="GO" id="GO:0043066">
    <property type="term" value="P:negative regulation of apoptotic process"/>
    <property type="evidence" value="ECO:0007669"/>
    <property type="project" value="InterPro"/>
</dbReference>
<dbReference type="Ensembl" id="ENSZALT00000005637.1">
    <property type="protein sequence ID" value="ENSZALP00000003561.1"/>
    <property type="gene ID" value="ENSZALG00000003526.1"/>
</dbReference>
<sequence length="148" mass="16771">MGGTILESGKSVRNPPQWRRKMSMIKSFLSYKSHSSWSLTEMATVAFFIYPCSVKCAVFLLWVSFITMMVRCTPCEQHKKFCPPCEFVLGKSLGNISKYDGHVQKLKNPAETITGTVCRMQSCERWLLYARGANPDLLVSPEPFFTGN</sequence>
<protein>
    <submittedName>
        <fullName evidence="2">Uncharacterized protein</fullName>
    </submittedName>
</protein>
<dbReference type="GO" id="GO:0070269">
    <property type="term" value="P:pyroptotic inflammatory response"/>
    <property type="evidence" value="ECO:0007669"/>
    <property type="project" value="TreeGrafter"/>
</dbReference>
<keyword evidence="1" id="KW-0812">Transmembrane</keyword>
<dbReference type="PANTHER" id="PTHR46914">
    <property type="entry name" value="BACULOVIRAL IAP REPEAT-CONTAINING PROTEIN 1"/>
    <property type="match status" value="1"/>
</dbReference>
<dbReference type="SUPFAM" id="SSF57924">
    <property type="entry name" value="Inhibitor of apoptosis (IAP) repeat"/>
    <property type="match status" value="1"/>
</dbReference>
<dbReference type="GO" id="GO:0016045">
    <property type="term" value="P:detection of bacterium"/>
    <property type="evidence" value="ECO:0007669"/>
    <property type="project" value="TreeGrafter"/>
</dbReference>
<dbReference type="PANTHER" id="PTHR46914:SF1">
    <property type="entry name" value="BACULOVIRAL IAP REPEAT-CONTAINING PROTEIN 1"/>
    <property type="match status" value="1"/>
</dbReference>
<dbReference type="Proteomes" id="UP000694413">
    <property type="component" value="Unassembled WGS sequence"/>
</dbReference>